<evidence type="ECO:0000313" key="13">
    <source>
        <dbReference type="EMBL" id="CAH2096035.1"/>
    </source>
</evidence>
<feature type="region of interest" description="Disordered" evidence="10">
    <location>
        <begin position="436"/>
        <end position="492"/>
    </location>
</feature>
<comment type="subcellular location">
    <subcellularLocation>
        <location evidence="1">Cell membrane</location>
        <topology evidence="1">Multi-pass membrane protein</topology>
    </subcellularLocation>
</comment>
<dbReference type="PANTHER" id="PTHR24249:SF406">
    <property type="entry name" value="G-PROTEIN COUPLED RECEPTORS FAMILY 1 PROFILE DOMAIN-CONTAINING PROTEIN"/>
    <property type="match status" value="1"/>
</dbReference>
<keyword evidence="7 11" id="KW-0472">Membrane</keyword>
<comment type="similarity">
    <text evidence="2">Belongs to the G-protein coupled receptor 1 family.</text>
</comment>
<feature type="transmembrane region" description="Helical" evidence="11">
    <location>
        <begin position="370"/>
        <end position="389"/>
    </location>
</feature>
<keyword evidence="14" id="KW-1185">Reference proteome</keyword>
<dbReference type="EMBL" id="CAKOGL010000016">
    <property type="protein sequence ID" value="CAH2096035.1"/>
    <property type="molecule type" value="Genomic_DNA"/>
</dbReference>
<feature type="transmembrane region" description="Helical" evidence="11">
    <location>
        <begin position="249"/>
        <end position="269"/>
    </location>
</feature>
<reference evidence="13" key="1">
    <citation type="submission" date="2022-03" db="EMBL/GenBank/DDBJ databases">
        <authorList>
            <person name="Tunstrom K."/>
        </authorList>
    </citation>
    <scope>NUCLEOTIDE SEQUENCE</scope>
</reference>
<organism evidence="13 14">
    <name type="scientific">Euphydryas editha</name>
    <name type="common">Edith's checkerspot</name>
    <dbReference type="NCBI Taxonomy" id="104508"/>
    <lineage>
        <taxon>Eukaryota</taxon>
        <taxon>Metazoa</taxon>
        <taxon>Ecdysozoa</taxon>
        <taxon>Arthropoda</taxon>
        <taxon>Hexapoda</taxon>
        <taxon>Insecta</taxon>
        <taxon>Pterygota</taxon>
        <taxon>Neoptera</taxon>
        <taxon>Endopterygota</taxon>
        <taxon>Lepidoptera</taxon>
        <taxon>Glossata</taxon>
        <taxon>Ditrysia</taxon>
        <taxon>Papilionoidea</taxon>
        <taxon>Nymphalidae</taxon>
        <taxon>Nymphalinae</taxon>
        <taxon>Euphydryas</taxon>
    </lineage>
</organism>
<dbReference type="AlphaFoldDB" id="A0AAU9UGU7"/>
<dbReference type="Proteomes" id="UP001153954">
    <property type="component" value="Unassembled WGS sequence"/>
</dbReference>
<sequence>MLKSNFYKGDYEKIISELDSKDWIKIFAECEDVNSMVDLFYEILDKLITQFVPKTKLHIRSEPIWFSKELIRLNKEKIKTLHSANGTEICNFFARHFSSSYSGSVTGSGVVDFNDSVNSGYDVNTIGSLHISKHKIYLYLKRLDSSKGAGDDVTDHHSALFGIKNSKIQSKNENMPASASSVLLVHLGAVGALASGAALCGGEGTCACGALLHALHPLQLWTVCGLHADRAAAIAAPLHYAAIVSAKKVIICVASGWIALAALLAPLAAKQPPLVYSIGLGSCAPDCGAGTAALGFCLLYALLTLLLPTALVLLCSLKILRIARYHRHRIAAAIYEVTLSAQVTVTHQRNPFSPPPPPRRRALSAVLQPLGSLAILYFPYYCVLIWPAISAPPQLLAALAAALLAAAPPVNGILYGIRSRAFRDSLRNYRRKRLTKSEVTQEIQARTPSACGSRRPSLSAGSGCIRPPTTRRLSDAAAMGSRGAERPAQRATSCNMLQASQEDETPKSRTSAIPLIRVPPHVVLGRALGLEEGVNRERRRRQSPRITVTRAMSDESESPSRRPLCRQHSRSSGALLGTINCSSALSNTINIDKASEEQLLLSWPQRSHVIKNDIL</sequence>
<dbReference type="GO" id="GO:0004930">
    <property type="term" value="F:G protein-coupled receptor activity"/>
    <property type="evidence" value="ECO:0007669"/>
    <property type="project" value="UniProtKB-KW"/>
</dbReference>
<feature type="compositionally biased region" description="Polar residues" evidence="10">
    <location>
        <begin position="437"/>
        <end position="447"/>
    </location>
</feature>
<proteinExistence type="inferred from homology"/>
<dbReference type="SUPFAM" id="SSF81321">
    <property type="entry name" value="Family A G protein-coupled receptor-like"/>
    <property type="match status" value="1"/>
</dbReference>
<evidence type="ECO:0000256" key="6">
    <source>
        <dbReference type="ARBA" id="ARBA00023040"/>
    </source>
</evidence>
<keyword evidence="6" id="KW-0297">G-protein coupled receptor</keyword>
<dbReference type="InterPro" id="IPR050569">
    <property type="entry name" value="TAAR"/>
</dbReference>
<evidence type="ECO:0000256" key="7">
    <source>
        <dbReference type="ARBA" id="ARBA00023136"/>
    </source>
</evidence>
<gene>
    <name evidence="13" type="ORF">EEDITHA_LOCUS11419</name>
</gene>
<evidence type="ECO:0000256" key="8">
    <source>
        <dbReference type="ARBA" id="ARBA00023170"/>
    </source>
</evidence>
<comment type="caution">
    <text evidence="13">The sequence shown here is derived from an EMBL/GenBank/DDBJ whole genome shotgun (WGS) entry which is preliminary data.</text>
</comment>
<name>A0AAU9UGU7_EUPED</name>
<feature type="transmembrane region" description="Helical" evidence="11">
    <location>
        <begin position="395"/>
        <end position="417"/>
    </location>
</feature>
<feature type="transmembrane region" description="Helical" evidence="11">
    <location>
        <begin position="289"/>
        <end position="320"/>
    </location>
</feature>
<dbReference type="Gene3D" id="1.20.1070.10">
    <property type="entry name" value="Rhodopsin 7-helix transmembrane proteins"/>
    <property type="match status" value="1"/>
</dbReference>
<keyword evidence="4 11" id="KW-0812">Transmembrane</keyword>
<dbReference type="PANTHER" id="PTHR24249">
    <property type="entry name" value="HISTAMINE RECEPTOR-RELATED G-PROTEIN COUPLED RECEPTOR"/>
    <property type="match status" value="1"/>
</dbReference>
<dbReference type="InterPro" id="IPR000276">
    <property type="entry name" value="GPCR_Rhodpsn"/>
</dbReference>
<feature type="domain" description="G-protein coupled receptors family 1 profile" evidence="12">
    <location>
        <begin position="220"/>
        <end position="415"/>
    </location>
</feature>
<evidence type="ECO:0000256" key="1">
    <source>
        <dbReference type="ARBA" id="ARBA00004651"/>
    </source>
</evidence>
<evidence type="ECO:0000256" key="10">
    <source>
        <dbReference type="SAM" id="MobiDB-lite"/>
    </source>
</evidence>
<evidence type="ECO:0000256" key="2">
    <source>
        <dbReference type="ARBA" id="ARBA00010663"/>
    </source>
</evidence>
<protein>
    <recommendedName>
        <fullName evidence="12">G-protein coupled receptors family 1 profile domain-containing protein</fullName>
    </recommendedName>
</protein>
<keyword evidence="3" id="KW-1003">Cell membrane</keyword>
<feature type="region of interest" description="Disordered" evidence="10">
    <location>
        <begin position="549"/>
        <end position="568"/>
    </location>
</feature>
<evidence type="ECO:0000313" key="14">
    <source>
        <dbReference type="Proteomes" id="UP001153954"/>
    </source>
</evidence>
<evidence type="ECO:0000256" key="5">
    <source>
        <dbReference type="ARBA" id="ARBA00022989"/>
    </source>
</evidence>
<evidence type="ECO:0000256" key="9">
    <source>
        <dbReference type="ARBA" id="ARBA00023224"/>
    </source>
</evidence>
<accession>A0AAU9UGU7</accession>
<keyword evidence="5 11" id="KW-1133">Transmembrane helix</keyword>
<evidence type="ECO:0000256" key="4">
    <source>
        <dbReference type="ARBA" id="ARBA00022692"/>
    </source>
</evidence>
<dbReference type="GO" id="GO:0005886">
    <property type="term" value="C:plasma membrane"/>
    <property type="evidence" value="ECO:0007669"/>
    <property type="project" value="UniProtKB-SubCell"/>
</dbReference>
<dbReference type="InterPro" id="IPR017452">
    <property type="entry name" value="GPCR_Rhodpsn_7TM"/>
</dbReference>
<keyword evidence="9" id="KW-0807">Transducer</keyword>
<keyword evidence="8" id="KW-0675">Receptor</keyword>
<dbReference type="Pfam" id="PF00001">
    <property type="entry name" value="7tm_1"/>
    <property type="match status" value="1"/>
</dbReference>
<dbReference type="PROSITE" id="PS50262">
    <property type="entry name" value="G_PROTEIN_RECEP_F1_2"/>
    <property type="match status" value="1"/>
</dbReference>
<evidence type="ECO:0000256" key="11">
    <source>
        <dbReference type="SAM" id="Phobius"/>
    </source>
</evidence>
<evidence type="ECO:0000256" key="3">
    <source>
        <dbReference type="ARBA" id="ARBA00022475"/>
    </source>
</evidence>
<evidence type="ECO:0000259" key="12">
    <source>
        <dbReference type="PROSITE" id="PS50262"/>
    </source>
</evidence>